<dbReference type="Proteomes" id="UP001272987">
    <property type="component" value="Unassembled WGS sequence"/>
</dbReference>
<dbReference type="GO" id="GO:0032259">
    <property type="term" value="P:methylation"/>
    <property type="evidence" value="ECO:0007669"/>
    <property type="project" value="UniProtKB-KW"/>
</dbReference>
<evidence type="ECO:0000313" key="4">
    <source>
        <dbReference type="Proteomes" id="UP001272987"/>
    </source>
</evidence>
<dbReference type="GO" id="GO:0008168">
    <property type="term" value="F:methyltransferase activity"/>
    <property type="evidence" value="ECO:0007669"/>
    <property type="project" value="UniProtKB-KW"/>
</dbReference>
<proteinExistence type="predicted"/>
<dbReference type="RefSeq" id="WP_010352647.1">
    <property type="nucleotide sequence ID" value="NZ_BCMK01000013.1"/>
</dbReference>
<dbReference type="EMBL" id="JARAWC010000030">
    <property type="protein sequence ID" value="MDX2964424.1"/>
    <property type="molecule type" value="Genomic_DNA"/>
</dbReference>
<dbReference type="InterPro" id="IPR006342">
    <property type="entry name" value="FkbM_mtfrase"/>
</dbReference>
<keyword evidence="2" id="KW-0808">Transferase</keyword>
<dbReference type="PANTHER" id="PTHR34203:SF15">
    <property type="entry name" value="SLL1173 PROTEIN"/>
    <property type="match status" value="1"/>
</dbReference>
<name>A0AAP6BGP3_9ACTN</name>
<dbReference type="PANTHER" id="PTHR34203">
    <property type="entry name" value="METHYLTRANSFERASE, FKBM FAMILY PROTEIN"/>
    <property type="match status" value="1"/>
</dbReference>
<keyword evidence="4" id="KW-1185">Reference proteome</keyword>
<evidence type="ECO:0000313" key="2">
    <source>
        <dbReference type="EMBL" id="MDX2964424.1"/>
    </source>
</evidence>
<dbReference type="InterPro" id="IPR052514">
    <property type="entry name" value="SAM-dependent_MTase"/>
</dbReference>
<dbReference type="NCBIfam" id="TIGR01444">
    <property type="entry name" value="fkbM_fam"/>
    <property type="match status" value="1"/>
</dbReference>
<dbReference type="AlphaFoldDB" id="A0AAP6BGP3"/>
<dbReference type="InterPro" id="IPR029063">
    <property type="entry name" value="SAM-dependent_MTases_sf"/>
</dbReference>
<organism evidence="2 5">
    <name type="scientific">Streptomyces acidiscabies</name>
    <dbReference type="NCBI Taxonomy" id="42234"/>
    <lineage>
        <taxon>Bacteria</taxon>
        <taxon>Bacillati</taxon>
        <taxon>Actinomycetota</taxon>
        <taxon>Actinomycetes</taxon>
        <taxon>Kitasatosporales</taxon>
        <taxon>Streptomycetaceae</taxon>
        <taxon>Streptomyces</taxon>
    </lineage>
</organism>
<comment type="caution">
    <text evidence="2">The sequence shown here is derived from an EMBL/GenBank/DDBJ whole genome shotgun (WGS) entry which is preliminary data.</text>
</comment>
<feature type="domain" description="Methyltransferase FkbM" evidence="1">
    <location>
        <begin position="88"/>
        <end position="244"/>
    </location>
</feature>
<evidence type="ECO:0000259" key="1">
    <source>
        <dbReference type="Pfam" id="PF05050"/>
    </source>
</evidence>
<sequence length="271" mass="28528">MARLARLVPEHAASGLTGPWFGGTRRAALGRWLLGPLRRRDVVIPFGACAGIPFNAGGSAPSFALGISEPHVQAALRDLLGPGDVFYDIGANVGFYTVLGARRVGPEGHVYSFEPLPENVAALRRNAGFSHWPNVSVLACALADRSGPAMLTPAGEPFWARLSTLPPPPGARAAIPVSCRSVDELVRGGRIALPHVVKIDVEGAELGVLRGMAGTLRTARPVIVCETHGTGEETRAFLSAAGYTVEPLRYGSRSRRGASRHVLAVAATPRP</sequence>
<dbReference type="Proteomes" id="UP001282288">
    <property type="component" value="Unassembled WGS sequence"/>
</dbReference>
<dbReference type="EMBL" id="JARAWP010000024">
    <property type="protein sequence ID" value="MDX3022973.1"/>
    <property type="molecule type" value="Genomic_DNA"/>
</dbReference>
<dbReference type="Gene3D" id="3.40.50.150">
    <property type="entry name" value="Vaccinia Virus protein VP39"/>
    <property type="match status" value="1"/>
</dbReference>
<dbReference type="SUPFAM" id="SSF53335">
    <property type="entry name" value="S-adenosyl-L-methionine-dependent methyltransferases"/>
    <property type="match status" value="1"/>
</dbReference>
<reference evidence="2 4" key="1">
    <citation type="journal article" date="2023" name="Microb. Genom.">
        <title>Mesoterricola silvestris gen. nov., sp. nov., Mesoterricola sediminis sp. nov., Geothrix oryzae sp. nov., Geothrix edaphica sp. nov., Geothrix rubra sp. nov., and Geothrix limicola sp. nov., six novel members of Acidobacteriota isolated from soils.</title>
        <authorList>
            <person name="Weisberg A.J."/>
            <person name="Pearce E."/>
            <person name="Kramer C.G."/>
            <person name="Chang J.H."/>
            <person name="Clarke C.R."/>
        </authorList>
    </citation>
    <scope>NUCLEOTIDE SEQUENCE</scope>
    <source>
        <strain evidence="3 4">NB05-1H</strain>
        <strain evidence="2">NRRL_B-16521</strain>
    </source>
</reference>
<evidence type="ECO:0000313" key="3">
    <source>
        <dbReference type="EMBL" id="MDX3022973.1"/>
    </source>
</evidence>
<accession>A0AAP6BGP3</accession>
<keyword evidence="2" id="KW-0489">Methyltransferase</keyword>
<evidence type="ECO:0000313" key="5">
    <source>
        <dbReference type="Proteomes" id="UP001282288"/>
    </source>
</evidence>
<dbReference type="GeneID" id="69812545"/>
<dbReference type="Pfam" id="PF05050">
    <property type="entry name" value="Methyltransf_21"/>
    <property type="match status" value="1"/>
</dbReference>
<protein>
    <submittedName>
        <fullName evidence="2">FkbM family methyltransferase</fullName>
    </submittedName>
</protein>
<gene>
    <name evidence="2" type="ORF">PV399_32610</name>
    <name evidence="3" type="ORF">PV666_34605</name>
</gene>